<keyword evidence="2" id="KW-0813">Transport</keyword>
<dbReference type="SUPFAM" id="SSF103473">
    <property type="entry name" value="MFS general substrate transporter"/>
    <property type="match status" value="1"/>
</dbReference>
<evidence type="ECO:0000256" key="6">
    <source>
        <dbReference type="ARBA" id="ARBA00023136"/>
    </source>
</evidence>
<dbReference type="PANTHER" id="PTHR23517:SF13">
    <property type="entry name" value="MAJOR FACILITATOR SUPERFAMILY MFS_1"/>
    <property type="match status" value="1"/>
</dbReference>
<feature type="transmembrane region" description="Helical" evidence="7">
    <location>
        <begin position="368"/>
        <end position="387"/>
    </location>
</feature>
<evidence type="ECO:0000256" key="4">
    <source>
        <dbReference type="ARBA" id="ARBA00022692"/>
    </source>
</evidence>
<proteinExistence type="predicted"/>
<evidence type="ECO:0000313" key="9">
    <source>
        <dbReference type="EMBL" id="UQX87499.1"/>
    </source>
</evidence>
<reference evidence="9" key="2">
    <citation type="submission" date="2022-05" db="EMBL/GenBank/DDBJ databases">
        <authorList>
            <person name="Kim J.-S."/>
            <person name="Lee K."/>
            <person name="Suh M."/>
            <person name="Eom M."/>
            <person name="Kim J.-S."/>
            <person name="Kim D.-S."/>
            <person name="Ko S.-H."/>
            <person name="Shin Y."/>
            <person name="Lee J.-S."/>
        </authorList>
    </citation>
    <scope>NUCLEOTIDE SEQUENCE</scope>
    <source>
        <strain evidence="9">N237</strain>
    </source>
</reference>
<evidence type="ECO:0000256" key="2">
    <source>
        <dbReference type="ARBA" id="ARBA00022448"/>
    </source>
</evidence>
<comment type="subcellular location">
    <subcellularLocation>
        <location evidence="1">Cell membrane</location>
        <topology evidence="1">Multi-pass membrane protein</topology>
    </subcellularLocation>
</comment>
<sequence length="404" mass="41134">MRSLDRRTSFWLIALSLLVVMIAAGAPSPLYVVYQQRIGFSSSTLTVIFAVYVLALLGSLLTVGSLSDFIGRRPVLLAGLAVEVASLLLFLPADSVGWLVAARVVQGLATGAVIGALGAALVDTQPPGSNLGTVINSAGPALGLALGALGSGALIQYAPNPTQLVFLVLIAAVIAAGLGILAVPETTGRQPGALASLRPQVRVHREVRAPFLAAVPIFIATWAVAGLYLSLGGSLAVGVFGLHNHLVGGLVVAAVTGSGAVASVLFRETSEIRSVLLGTLALVLGLLITLLGIERTDTATFFLGSVVAGFGFGASFLGSFRTVAKRVGPDDRAATLAAVLSVSYLGFSVPAVIAGFVATHRGLRDTALGYGGAVVVLALLAIGTQTVQHRQARRSVALAAESVH</sequence>
<dbReference type="InterPro" id="IPR020846">
    <property type="entry name" value="MFS_dom"/>
</dbReference>
<keyword evidence="10" id="KW-1185">Reference proteome</keyword>
<evidence type="ECO:0000256" key="5">
    <source>
        <dbReference type="ARBA" id="ARBA00022989"/>
    </source>
</evidence>
<keyword evidence="4 7" id="KW-0812">Transmembrane</keyword>
<keyword evidence="6 7" id="KW-0472">Membrane</keyword>
<evidence type="ECO:0000256" key="1">
    <source>
        <dbReference type="ARBA" id="ARBA00004651"/>
    </source>
</evidence>
<dbReference type="PANTHER" id="PTHR23517">
    <property type="entry name" value="RESISTANCE PROTEIN MDTM, PUTATIVE-RELATED-RELATED"/>
    <property type="match status" value="1"/>
</dbReference>
<feature type="transmembrane region" description="Helical" evidence="7">
    <location>
        <begin position="41"/>
        <end position="63"/>
    </location>
</feature>
<organism evidence="9 10">
    <name type="scientific">Jatrophihabitans telluris</name>
    <dbReference type="NCBI Taxonomy" id="2038343"/>
    <lineage>
        <taxon>Bacteria</taxon>
        <taxon>Bacillati</taxon>
        <taxon>Actinomycetota</taxon>
        <taxon>Actinomycetes</taxon>
        <taxon>Jatrophihabitantales</taxon>
        <taxon>Jatrophihabitantaceae</taxon>
        <taxon>Jatrophihabitans</taxon>
    </lineage>
</organism>
<evidence type="ECO:0000259" key="8">
    <source>
        <dbReference type="PROSITE" id="PS50850"/>
    </source>
</evidence>
<reference evidence="9" key="1">
    <citation type="journal article" date="2018" name="Int. J. Syst. Evol. Microbiol.">
        <title>Jatrophihabitans telluris sp. nov., isolated from sediment soil of lava forest wetlands and the emended description of the genus Jatrophihabitans.</title>
        <authorList>
            <person name="Lee K.C."/>
            <person name="Suh M.K."/>
            <person name="Eom M.K."/>
            <person name="Kim K.K."/>
            <person name="Kim J.S."/>
            <person name="Kim D.S."/>
            <person name="Ko S.H."/>
            <person name="Shin Y.K."/>
            <person name="Lee J.S."/>
        </authorList>
    </citation>
    <scope>NUCLEOTIDE SEQUENCE</scope>
    <source>
        <strain evidence="9">N237</strain>
    </source>
</reference>
<dbReference type="PROSITE" id="PS50850">
    <property type="entry name" value="MFS"/>
    <property type="match status" value="1"/>
</dbReference>
<feature type="transmembrane region" description="Helical" evidence="7">
    <location>
        <begin position="299"/>
        <end position="321"/>
    </location>
</feature>
<dbReference type="Gene3D" id="1.20.1250.20">
    <property type="entry name" value="MFS general substrate transporter like domains"/>
    <property type="match status" value="1"/>
</dbReference>
<dbReference type="Pfam" id="PF07690">
    <property type="entry name" value="MFS_1"/>
    <property type="match status" value="1"/>
</dbReference>
<evidence type="ECO:0000256" key="7">
    <source>
        <dbReference type="SAM" id="Phobius"/>
    </source>
</evidence>
<evidence type="ECO:0000313" key="10">
    <source>
        <dbReference type="Proteomes" id="UP001056336"/>
    </source>
</evidence>
<dbReference type="InterPro" id="IPR036259">
    <property type="entry name" value="MFS_trans_sf"/>
</dbReference>
<keyword evidence="3" id="KW-1003">Cell membrane</keyword>
<keyword evidence="5 7" id="KW-1133">Transmembrane helix</keyword>
<feature type="transmembrane region" description="Helical" evidence="7">
    <location>
        <begin position="333"/>
        <end position="356"/>
    </location>
</feature>
<feature type="transmembrane region" description="Helical" evidence="7">
    <location>
        <begin position="246"/>
        <end position="266"/>
    </location>
</feature>
<feature type="transmembrane region" description="Helical" evidence="7">
    <location>
        <begin position="134"/>
        <end position="158"/>
    </location>
</feature>
<dbReference type="EMBL" id="CP097332">
    <property type="protein sequence ID" value="UQX87499.1"/>
    <property type="molecule type" value="Genomic_DNA"/>
</dbReference>
<feature type="transmembrane region" description="Helical" evidence="7">
    <location>
        <begin position="75"/>
        <end position="93"/>
    </location>
</feature>
<feature type="transmembrane region" description="Helical" evidence="7">
    <location>
        <begin position="99"/>
        <end position="122"/>
    </location>
</feature>
<feature type="transmembrane region" description="Helical" evidence="7">
    <location>
        <begin position="211"/>
        <end position="240"/>
    </location>
</feature>
<dbReference type="RefSeq" id="WP_249770077.1">
    <property type="nucleotide sequence ID" value="NZ_CP097332.1"/>
</dbReference>
<accession>A0ABY4QV51</accession>
<feature type="domain" description="Major facilitator superfamily (MFS) profile" evidence="8">
    <location>
        <begin position="9"/>
        <end position="390"/>
    </location>
</feature>
<feature type="transmembrane region" description="Helical" evidence="7">
    <location>
        <begin position="275"/>
        <end position="293"/>
    </location>
</feature>
<protein>
    <submittedName>
        <fullName evidence="9">MFS transporter</fullName>
    </submittedName>
</protein>
<dbReference type="InterPro" id="IPR011701">
    <property type="entry name" value="MFS"/>
</dbReference>
<evidence type="ECO:0000256" key="3">
    <source>
        <dbReference type="ARBA" id="ARBA00022475"/>
    </source>
</evidence>
<name>A0ABY4QV51_9ACTN</name>
<dbReference type="InterPro" id="IPR050171">
    <property type="entry name" value="MFS_Transporters"/>
</dbReference>
<dbReference type="Proteomes" id="UP001056336">
    <property type="component" value="Chromosome"/>
</dbReference>
<feature type="transmembrane region" description="Helical" evidence="7">
    <location>
        <begin position="164"/>
        <end position="183"/>
    </location>
</feature>
<gene>
    <name evidence="9" type="ORF">M6D93_14475</name>
</gene>